<evidence type="ECO:0000256" key="2">
    <source>
        <dbReference type="ARBA" id="ARBA00022475"/>
    </source>
</evidence>
<dbReference type="InterPro" id="IPR050250">
    <property type="entry name" value="Macrolide_Exporter_MacB"/>
</dbReference>
<evidence type="ECO:0000313" key="11">
    <source>
        <dbReference type="Proteomes" id="UP000199659"/>
    </source>
</evidence>
<proteinExistence type="inferred from homology"/>
<dbReference type="PANTHER" id="PTHR30572">
    <property type="entry name" value="MEMBRANE COMPONENT OF TRANSPORTER-RELATED"/>
    <property type="match status" value="1"/>
</dbReference>
<sequence length="446" mass="49513">MRISDLVKMGLKNLSRRKARTALTVIGVIIGTISIVVMISIGLGMNQSFNKFVMELGSLTMVTIEQNTWVQDDDDEYSGKVVVQKLDDNLVETLKQVKHVKAVSPIWQAQAELQTSGKAENNVQIIAVDFDYLDDLGLADVSYGTMPTADEKNKIIIGGRVMEQFYKPSNWNYTPIEVDPAKEKIFMTFQNWEYSTEKEMKKQLLKDFCVLEATASYTNYDWSIIVDVSYYKELYTKWSKNLKLTDQKSAMKKLKEYSSIQVIVDNVKNVKDVQKKIDELGVKSTSLSSTLEPMKETSNMLQMVLGGVGAVAMIVSAISIANTMIMSIYERTKEIGVMKVLGCVITDIKKLFLFEAGSIGAIGGIIGVLISYFLSYLINRFGGPVFAGLMSGSGMLGGEDATYSLIPFWLPVLAVAFAFFVGVFSGYYPARRATKISAIEAMKSEG</sequence>
<evidence type="ECO:0000259" key="8">
    <source>
        <dbReference type="Pfam" id="PF02687"/>
    </source>
</evidence>
<organism evidence="10 11">
    <name type="scientific">Anaeromicropila populeti</name>
    <dbReference type="NCBI Taxonomy" id="37658"/>
    <lineage>
        <taxon>Bacteria</taxon>
        <taxon>Bacillati</taxon>
        <taxon>Bacillota</taxon>
        <taxon>Clostridia</taxon>
        <taxon>Lachnospirales</taxon>
        <taxon>Lachnospiraceae</taxon>
        <taxon>Anaeromicropila</taxon>
    </lineage>
</organism>
<evidence type="ECO:0000256" key="3">
    <source>
        <dbReference type="ARBA" id="ARBA00022692"/>
    </source>
</evidence>
<dbReference type="InterPro" id="IPR025857">
    <property type="entry name" value="MacB_PCD"/>
</dbReference>
<feature type="transmembrane region" description="Helical" evidence="7">
    <location>
        <begin position="303"/>
        <end position="330"/>
    </location>
</feature>
<dbReference type="Proteomes" id="UP000199659">
    <property type="component" value="Unassembled WGS sequence"/>
</dbReference>
<keyword evidence="3 7" id="KW-0812">Transmembrane</keyword>
<evidence type="ECO:0000256" key="4">
    <source>
        <dbReference type="ARBA" id="ARBA00022989"/>
    </source>
</evidence>
<dbReference type="OrthoDB" id="9770099at2"/>
<dbReference type="AlphaFoldDB" id="A0A1I6HL95"/>
<evidence type="ECO:0000259" key="9">
    <source>
        <dbReference type="Pfam" id="PF12704"/>
    </source>
</evidence>
<evidence type="ECO:0000313" key="10">
    <source>
        <dbReference type="EMBL" id="SFR55206.1"/>
    </source>
</evidence>
<keyword evidence="5 7" id="KW-0472">Membrane</keyword>
<feature type="transmembrane region" description="Helical" evidence="7">
    <location>
        <begin position="408"/>
        <end position="428"/>
    </location>
</feature>
<dbReference type="STRING" id="37658.SAMN05661086_00075"/>
<evidence type="ECO:0000256" key="7">
    <source>
        <dbReference type="SAM" id="Phobius"/>
    </source>
</evidence>
<dbReference type="GO" id="GO:0005886">
    <property type="term" value="C:plasma membrane"/>
    <property type="evidence" value="ECO:0007669"/>
    <property type="project" value="UniProtKB-SubCell"/>
</dbReference>
<dbReference type="GO" id="GO:0022857">
    <property type="term" value="F:transmembrane transporter activity"/>
    <property type="evidence" value="ECO:0007669"/>
    <property type="project" value="TreeGrafter"/>
</dbReference>
<dbReference type="InterPro" id="IPR003838">
    <property type="entry name" value="ABC3_permease_C"/>
</dbReference>
<feature type="domain" description="MacB-like periplasmic core" evidence="9">
    <location>
        <begin position="21"/>
        <end position="166"/>
    </location>
</feature>
<reference evidence="10 11" key="1">
    <citation type="submission" date="2016-10" db="EMBL/GenBank/DDBJ databases">
        <authorList>
            <person name="de Groot N.N."/>
        </authorList>
    </citation>
    <scope>NUCLEOTIDE SEQUENCE [LARGE SCALE GENOMIC DNA]</scope>
    <source>
        <strain evidence="10 11">743A</strain>
    </source>
</reference>
<evidence type="ECO:0000256" key="5">
    <source>
        <dbReference type="ARBA" id="ARBA00023136"/>
    </source>
</evidence>
<keyword evidence="10" id="KW-0449">Lipoprotein</keyword>
<dbReference type="Pfam" id="PF12704">
    <property type="entry name" value="MacB_PCD"/>
    <property type="match status" value="1"/>
</dbReference>
<evidence type="ECO:0000256" key="6">
    <source>
        <dbReference type="ARBA" id="ARBA00038076"/>
    </source>
</evidence>
<protein>
    <submittedName>
        <fullName evidence="10">ABC-type transport system, involved in lipoprotein release, permease component</fullName>
    </submittedName>
</protein>
<name>A0A1I6HL95_9FIRM</name>
<evidence type="ECO:0000256" key="1">
    <source>
        <dbReference type="ARBA" id="ARBA00004651"/>
    </source>
</evidence>
<comment type="subcellular location">
    <subcellularLocation>
        <location evidence="1">Cell membrane</location>
        <topology evidence="1">Multi-pass membrane protein</topology>
    </subcellularLocation>
</comment>
<accession>A0A1I6HL95</accession>
<feature type="transmembrane region" description="Helical" evidence="7">
    <location>
        <begin position="21"/>
        <end position="45"/>
    </location>
</feature>
<dbReference type="Pfam" id="PF02687">
    <property type="entry name" value="FtsX"/>
    <property type="match status" value="1"/>
</dbReference>
<dbReference type="EMBL" id="FOYZ01000001">
    <property type="protein sequence ID" value="SFR55206.1"/>
    <property type="molecule type" value="Genomic_DNA"/>
</dbReference>
<feature type="domain" description="ABC3 transporter permease C-terminal" evidence="8">
    <location>
        <begin position="308"/>
        <end position="437"/>
    </location>
</feature>
<dbReference type="PANTHER" id="PTHR30572:SF4">
    <property type="entry name" value="ABC TRANSPORTER PERMEASE YTRF"/>
    <property type="match status" value="1"/>
</dbReference>
<gene>
    <name evidence="10" type="ORF">SAMN05661086_00075</name>
</gene>
<keyword evidence="2" id="KW-1003">Cell membrane</keyword>
<feature type="transmembrane region" description="Helical" evidence="7">
    <location>
        <begin position="351"/>
        <end position="374"/>
    </location>
</feature>
<dbReference type="RefSeq" id="WP_092558712.1">
    <property type="nucleotide sequence ID" value="NZ_FOYZ01000001.1"/>
</dbReference>
<keyword evidence="4 7" id="KW-1133">Transmembrane helix</keyword>
<comment type="similarity">
    <text evidence="6">Belongs to the ABC-4 integral membrane protein family.</text>
</comment>
<keyword evidence="11" id="KW-1185">Reference proteome</keyword>